<dbReference type="OrthoDB" id="68731at2"/>
<proteinExistence type="predicted"/>
<dbReference type="KEGG" id="talb:FTW19_16290"/>
<dbReference type="SUPFAM" id="SSF109854">
    <property type="entry name" value="DinB/YfiT-like putative metalloenzymes"/>
    <property type="match status" value="1"/>
</dbReference>
<dbReference type="Proteomes" id="UP000321820">
    <property type="component" value="Chromosome"/>
</dbReference>
<name>A0A5B9EF34_9BACT</name>
<reference evidence="1 2" key="1">
    <citation type="submission" date="2019-08" db="EMBL/GenBank/DDBJ databases">
        <title>Complete genome sequence of Terriglobus albidus strain ORNL.</title>
        <authorList>
            <person name="Podar M."/>
        </authorList>
    </citation>
    <scope>NUCLEOTIDE SEQUENCE [LARGE SCALE GENOMIC DNA]</scope>
    <source>
        <strain evidence="1 2">ORNL</strain>
    </source>
</reference>
<protein>
    <submittedName>
        <fullName evidence="1">DUF1572 domain-containing protein</fullName>
    </submittedName>
</protein>
<dbReference type="AlphaFoldDB" id="A0A5B9EF34"/>
<dbReference type="EMBL" id="CP042806">
    <property type="protein sequence ID" value="QEE29420.1"/>
    <property type="molecule type" value="Genomic_DNA"/>
</dbReference>
<evidence type="ECO:0000313" key="2">
    <source>
        <dbReference type="Proteomes" id="UP000321820"/>
    </source>
</evidence>
<dbReference type="Gene3D" id="1.20.120.450">
    <property type="entry name" value="dinb family like domain"/>
    <property type="match status" value="1"/>
</dbReference>
<accession>A0A5B9EF34</accession>
<dbReference type="InterPro" id="IPR034660">
    <property type="entry name" value="DinB/YfiT-like"/>
</dbReference>
<evidence type="ECO:0000313" key="1">
    <source>
        <dbReference type="EMBL" id="QEE29420.1"/>
    </source>
</evidence>
<gene>
    <name evidence="1" type="ORF">FTW19_16290</name>
</gene>
<dbReference type="Pfam" id="PF07609">
    <property type="entry name" value="DUF1572"/>
    <property type="match status" value="1"/>
</dbReference>
<organism evidence="1 2">
    <name type="scientific">Terriglobus albidus</name>
    <dbReference type="NCBI Taxonomy" id="1592106"/>
    <lineage>
        <taxon>Bacteria</taxon>
        <taxon>Pseudomonadati</taxon>
        <taxon>Acidobacteriota</taxon>
        <taxon>Terriglobia</taxon>
        <taxon>Terriglobales</taxon>
        <taxon>Acidobacteriaceae</taxon>
        <taxon>Terriglobus</taxon>
    </lineage>
</organism>
<sequence length="171" mass="19255">MEGMAQDLAGTFLSFSERRMGLAVKNIHDCIARLTDDQLWQRGGDHENSVANLLLHLAGNIRQWIMHGVAGHPDIRQRDEEFSLTVRLPREAVLRIFDTTLEEARSIIATLPHDDLMTITDPQPGASWGAVTKLEAIYLVVGHLQQHTGQIILLTKQMTATDLDLTMPRRR</sequence>
<keyword evidence="2" id="KW-1185">Reference proteome</keyword>
<dbReference type="InterPro" id="IPR011466">
    <property type="entry name" value="DUF1572"/>
</dbReference>